<dbReference type="PANTHER" id="PTHR10044:SF139">
    <property type="entry name" value="DEATH-ASSOCIATED INHIBITOR OF APOPTOSIS 2"/>
    <property type="match status" value="1"/>
</dbReference>
<dbReference type="SUPFAM" id="SSF57924">
    <property type="entry name" value="Inhibitor of apoptosis (IAP) repeat"/>
    <property type="match status" value="2"/>
</dbReference>
<comment type="caution">
    <text evidence="2">The sequence shown here is derived from an EMBL/GenBank/DDBJ whole genome shotgun (WGS) entry which is preliminary data.</text>
</comment>
<reference evidence="2 3" key="1">
    <citation type="journal article" date="2023" name="Sci. Data">
        <title>Genome assembly of the Korean intertidal mud-creeper Batillaria attramentaria.</title>
        <authorList>
            <person name="Patra A.K."/>
            <person name="Ho P.T."/>
            <person name="Jun S."/>
            <person name="Lee S.J."/>
            <person name="Kim Y."/>
            <person name="Won Y.J."/>
        </authorList>
    </citation>
    <scope>NUCLEOTIDE SEQUENCE [LARGE SCALE GENOMIC DNA]</scope>
    <source>
        <strain evidence="2">Wonlab-2016</strain>
    </source>
</reference>
<dbReference type="InterPro" id="IPR013083">
    <property type="entry name" value="Znf_RING/FYVE/PHD"/>
</dbReference>
<dbReference type="InterPro" id="IPR001370">
    <property type="entry name" value="BIR_rpt"/>
</dbReference>
<dbReference type="Gene3D" id="3.30.40.10">
    <property type="entry name" value="Zinc/RING finger domain, C3HC4 (zinc finger)"/>
    <property type="match status" value="1"/>
</dbReference>
<dbReference type="PANTHER" id="PTHR10044">
    <property type="entry name" value="INHIBITOR OF APOPTOSIS"/>
    <property type="match status" value="1"/>
</dbReference>
<keyword evidence="3" id="KW-1185">Reference proteome</keyword>
<evidence type="ECO:0008006" key="4">
    <source>
        <dbReference type="Google" id="ProtNLM"/>
    </source>
</evidence>
<dbReference type="SMART" id="SM00238">
    <property type="entry name" value="BIR"/>
    <property type="match status" value="2"/>
</dbReference>
<evidence type="ECO:0000313" key="2">
    <source>
        <dbReference type="EMBL" id="KAK7476205.1"/>
    </source>
</evidence>
<gene>
    <name evidence="2" type="ORF">BaRGS_00032559</name>
</gene>
<dbReference type="Gene3D" id="1.10.1170.10">
    <property type="entry name" value="Inhibitor Of Apoptosis Protein (2mihbC-IAP-1), Chain A"/>
    <property type="match status" value="2"/>
</dbReference>
<dbReference type="Pfam" id="PF13920">
    <property type="entry name" value="zf-C3HC4_3"/>
    <property type="match status" value="1"/>
</dbReference>
<dbReference type="CDD" id="cd00022">
    <property type="entry name" value="BIR"/>
    <property type="match status" value="2"/>
</dbReference>
<dbReference type="Pfam" id="PF00653">
    <property type="entry name" value="BIR"/>
    <property type="match status" value="2"/>
</dbReference>
<feature type="compositionally biased region" description="Low complexity" evidence="1">
    <location>
        <begin position="143"/>
        <end position="155"/>
    </location>
</feature>
<sequence>MADSNNESQRCSGVQLGTTVAFEDELTRFGTFVNFPESVPVFVTHLAKAGFHYTGAADTVRCFRCGVTHRGWQSGDQPQEIHARISPNCPLVCRHGSVSSASSLDTGRPHSESGASAEDVGYVSDVSDSSFVAHEIAVCSEELPVSPTSTTSPEDTSTKVPPASSQLPPTAWFDLSGAVYPLYVQLDARRQSFQHWTNGFPNPDDLMTQGFFYTGHADCVQCFFCGIGLKSWKPTDNPAEVHARWGPTCDYLRFVRGDDFVDSVVGGKRSCELQAEGSGNQGQHFYISSMNNLHLHVGSTVDGAQHHLQTNNSGYGSAAVRMTQSVGEASPAADYATQAAVQEQSDAMCQQCLEQRADIIFVPCRHIVTCAACASHAHRCVRCDAVVQRRTRVAFF</sequence>
<protein>
    <recommendedName>
        <fullName evidence="4">RING-type domain-containing protein</fullName>
    </recommendedName>
</protein>
<dbReference type="InterPro" id="IPR050784">
    <property type="entry name" value="IAP"/>
</dbReference>
<dbReference type="Proteomes" id="UP001519460">
    <property type="component" value="Unassembled WGS sequence"/>
</dbReference>
<evidence type="ECO:0000256" key="1">
    <source>
        <dbReference type="SAM" id="MobiDB-lite"/>
    </source>
</evidence>
<dbReference type="EMBL" id="JACVVK020000382">
    <property type="protein sequence ID" value="KAK7476205.1"/>
    <property type="molecule type" value="Genomic_DNA"/>
</dbReference>
<dbReference type="PROSITE" id="PS50143">
    <property type="entry name" value="BIR_REPEAT_2"/>
    <property type="match status" value="2"/>
</dbReference>
<evidence type="ECO:0000313" key="3">
    <source>
        <dbReference type="Proteomes" id="UP001519460"/>
    </source>
</evidence>
<organism evidence="2 3">
    <name type="scientific">Batillaria attramentaria</name>
    <dbReference type="NCBI Taxonomy" id="370345"/>
    <lineage>
        <taxon>Eukaryota</taxon>
        <taxon>Metazoa</taxon>
        <taxon>Spiralia</taxon>
        <taxon>Lophotrochozoa</taxon>
        <taxon>Mollusca</taxon>
        <taxon>Gastropoda</taxon>
        <taxon>Caenogastropoda</taxon>
        <taxon>Sorbeoconcha</taxon>
        <taxon>Cerithioidea</taxon>
        <taxon>Batillariidae</taxon>
        <taxon>Batillaria</taxon>
    </lineage>
</organism>
<dbReference type="PROSITE" id="PS01282">
    <property type="entry name" value="BIR_REPEAT_1"/>
    <property type="match status" value="1"/>
</dbReference>
<name>A0ABD0JNI0_9CAEN</name>
<accession>A0ABD0JNI0</accession>
<dbReference type="AlphaFoldDB" id="A0ABD0JNI0"/>
<proteinExistence type="predicted"/>
<feature type="region of interest" description="Disordered" evidence="1">
    <location>
        <begin position="143"/>
        <end position="164"/>
    </location>
</feature>